<dbReference type="GO" id="GO:0005869">
    <property type="term" value="C:dynactin complex"/>
    <property type="evidence" value="ECO:0007669"/>
    <property type="project" value="InterPro"/>
</dbReference>
<feature type="coiled-coil region" evidence="6">
    <location>
        <begin position="106"/>
        <end position="138"/>
    </location>
</feature>
<keyword evidence="8" id="KW-1133">Transmembrane helix</keyword>
<evidence type="ECO:0000256" key="5">
    <source>
        <dbReference type="PROSITE-ProRule" id="PRU00076"/>
    </source>
</evidence>
<keyword evidence="5" id="KW-1015">Disulfide bond</keyword>
<dbReference type="GO" id="GO:0005737">
    <property type="term" value="C:cytoplasm"/>
    <property type="evidence" value="ECO:0007669"/>
    <property type="project" value="UniProtKB-SubCell"/>
</dbReference>
<gene>
    <name evidence="10" type="ORF">MEDL_27617</name>
</gene>
<dbReference type="PROSITE" id="PS50026">
    <property type="entry name" value="EGF_3"/>
    <property type="match status" value="1"/>
</dbReference>
<dbReference type="EMBL" id="CAJPWZ010001384">
    <property type="protein sequence ID" value="CAG2213712.1"/>
    <property type="molecule type" value="Genomic_DNA"/>
</dbReference>
<evidence type="ECO:0000313" key="10">
    <source>
        <dbReference type="EMBL" id="CAG2213712.1"/>
    </source>
</evidence>
<dbReference type="GO" id="GO:0030286">
    <property type="term" value="C:dynein complex"/>
    <property type="evidence" value="ECO:0007669"/>
    <property type="project" value="UniProtKB-KW"/>
</dbReference>
<dbReference type="Gene3D" id="2.10.25.10">
    <property type="entry name" value="Laminin"/>
    <property type="match status" value="1"/>
</dbReference>
<comment type="similarity">
    <text evidence="2">Belongs to the dynactin subunit 2 family.</text>
</comment>
<dbReference type="OrthoDB" id="4977at2759"/>
<evidence type="ECO:0000256" key="4">
    <source>
        <dbReference type="ARBA" id="ARBA00023017"/>
    </source>
</evidence>
<dbReference type="PROSITE" id="PS00022">
    <property type="entry name" value="EGF_1"/>
    <property type="match status" value="1"/>
</dbReference>
<feature type="compositionally biased region" description="Acidic residues" evidence="7">
    <location>
        <begin position="20"/>
        <end position="30"/>
    </location>
</feature>
<name>A0A8S3RZC4_MYTED</name>
<dbReference type="Proteomes" id="UP000683360">
    <property type="component" value="Unassembled WGS sequence"/>
</dbReference>
<comment type="caution">
    <text evidence="10">The sequence shown here is derived from an EMBL/GenBank/DDBJ whole genome shotgun (WGS) entry which is preliminary data.</text>
</comment>
<feature type="transmembrane region" description="Helical" evidence="8">
    <location>
        <begin position="427"/>
        <end position="448"/>
    </location>
</feature>
<comment type="subcellular location">
    <subcellularLocation>
        <location evidence="1">Cytoplasm</location>
    </subcellularLocation>
</comment>
<keyword evidence="4" id="KW-0243">Dynein</keyword>
<feature type="domain" description="EGF-like" evidence="9">
    <location>
        <begin position="367"/>
        <end position="406"/>
    </location>
</feature>
<accession>A0A8S3RZC4</accession>
<keyword evidence="5" id="KW-0245">EGF-like domain</keyword>
<dbReference type="GO" id="GO:0007017">
    <property type="term" value="P:microtubule-based process"/>
    <property type="evidence" value="ECO:0007669"/>
    <property type="project" value="InterPro"/>
</dbReference>
<protein>
    <submittedName>
        <fullName evidence="10">DCTN2</fullName>
    </submittedName>
</protein>
<evidence type="ECO:0000259" key="9">
    <source>
        <dbReference type="PROSITE" id="PS50026"/>
    </source>
</evidence>
<dbReference type="PANTHER" id="PTHR15346">
    <property type="entry name" value="DYNACTIN SUBUNIT"/>
    <property type="match status" value="1"/>
</dbReference>
<evidence type="ECO:0000256" key="3">
    <source>
        <dbReference type="ARBA" id="ARBA00022490"/>
    </source>
</evidence>
<keyword evidence="6" id="KW-0175">Coiled coil</keyword>
<feature type="region of interest" description="Disordered" evidence="7">
    <location>
        <begin position="1"/>
        <end position="55"/>
    </location>
</feature>
<comment type="caution">
    <text evidence="5">Lacks conserved residue(s) required for the propagation of feature annotation.</text>
</comment>
<keyword evidence="8" id="KW-0812">Transmembrane</keyword>
<feature type="disulfide bond" evidence="5">
    <location>
        <begin position="396"/>
        <end position="405"/>
    </location>
</feature>
<dbReference type="AlphaFoldDB" id="A0A8S3RZC4"/>
<reference evidence="10" key="1">
    <citation type="submission" date="2021-03" db="EMBL/GenBank/DDBJ databases">
        <authorList>
            <person name="Bekaert M."/>
        </authorList>
    </citation>
    <scope>NUCLEOTIDE SEQUENCE</scope>
</reference>
<dbReference type="InterPro" id="IPR028133">
    <property type="entry name" value="Dynamitin"/>
</dbReference>
<proteinExistence type="inferred from homology"/>
<evidence type="ECO:0000256" key="7">
    <source>
        <dbReference type="SAM" id="MobiDB-lite"/>
    </source>
</evidence>
<dbReference type="Pfam" id="PF04912">
    <property type="entry name" value="Dynamitin"/>
    <property type="match status" value="1"/>
</dbReference>
<sequence>MADPKYANLPGIDIGAPDVYETDELPEDDQALQTPSEVKEEENESIDKSNIDTSSALGKFKGKDLKASNIDFSDRITSSRRTGYDADKTEYEMLEEGKIETPQQKYQRIQHEIRELAEEANRIKMASLEERLDRLEAVIGHNPEKLSILTADTDSKCLLEAVSVVNSKLSLLEPTSLEQVDARLHGVNHKLTQIAEKKTAQENNEKQTKLMELYELVKKWNSVSDTLPQVVDRLVSLKDLHEQALQMTQTLGYLDTAQQEINSSLHSHGDLLKQIQETFKQNTDAIKTNTEKLEQRMKTLQGWLSADFFFEQGPNMPLLSLLFPCYSLVVVFTEGCMRSSTENSTVSKMKYNINNQTIPENHRLGCTYNETQTLACLNGGSCFAVEVGDRIVQCACYTKYVGIRCEMIDPEMIFGPSEKEKDVRTGLISGATAYLILILIAVLVVLYCKKIKKRRKETSTLNTANFKSDGDIVKDYTGKVKSEVTFNLIEKMADKQELENDTERPTKCKIIKTGKPKIEDNFNFILNDTPIQNVETAVHLGIGYNRGCSDRGGSSDSFVSVLRSDSAYFAAHDIISEEQPIKMGLS</sequence>
<evidence type="ECO:0000256" key="6">
    <source>
        <dbReference type="SAM" id="Coils"/>
    </source>
</evidence>
<evidence type="ECO:0000313" key="11">
    <source>
        <dbReference type="Proteomes" id="UP000683360"/>
    </source>
</evidence>
<dbReference type="SUPFAM" id="SSF57196">
    <property type="entry name" value="EGF/Laminin"/>
    <property type="match status" value="1"/>
</dbReference>
<evidence type="ECO:0000256" key="8">
    <source>
        <dbReference type="SAM" id="Phobius"/>
    </source>
</evidence>
<keyword evidence="8" id="KW-0472">Membrane</keyword>
<keyword evidence="3" id="KW-0963">Cytoplasm</keyword>
<keyword evidence="11" id="KW-1185">Reference proteome</keyword>
<evidence type="ECO:0000256" key="1">
    <source>
        <dbReference type="ARBA" id="ARBA00004496"/>
    </source>
</evidence>
<evidence type="ECO:0000256" key="2">
    <source>
        <dbReference type="ARBA" id="ARBA00006176"/>
    </source>
</evidence>
<dbReference type="InterPro" id="IPR000742">
    <property type="entry name" value="EGF"/>
</dbReference>
<organism evidence="10 11">
    <name type="scientific">Mytilus edulis</name>
    <name type="common">Blue mussel</name>
    <dbReference type="NCBI Taxonomy" id="6550"/>
    <lineage>
        <taxon>Eukaryota</taxon>
        <taxon>Metazoa</taxon>
        <taxon>Spiralia</taxon>
        <taxon>Lophotrochozoa</taxon>
        <taxon>Mollusca</taxon>
        <taxon>Bivalvia</taxon>
        <taxon>Autobranchia</taxon>
        <taxon>Pteriomorphia</taxon>
        <taxon>Mytilida</taxon>
        <taxon>Mytiloidea</taxon>
        <taxon>Mytilidae</taxon>
        <taxon>Mytilinae</taxon>
        <taxon>Mytilus</taxon>
    </lineage>
</organism>